<dbReference type="Proteomes" id="UP000753908">
    <property type="component" value="Unassembled WGS sequence"/>
</dbReference>
<protein>
    <submittedName>
        <fullName evidence="1">Uncharacterized protein</fullName>
    </submittedName>
</protein>
<reference evidence="1" key="1">
    <citation type="submission" date="2021-05" db="EMBL/GenBank/DDBJ databases">
        <authorList>
            <person name="Pietrasiak N."/>
            <person name="Ward R."/>
            <person name="Stajich J.E."/>
            <person name="Kurbessoian T."/>
        </authorList>
    </citation>
    <scope>NUCLEOTIDE SEQUENCE</scope>
    <source>
        <strain evidence="1">CPER-KK1</strain>
    </source>
</reference>
<name>A0A951UBA5_9CYAN</name>
<gene>
    <name evidence="1" type="ORF">KME25_20150</name>
</gene>
<comment type="caution">
    <text evidence="1">The sequence shown here is derived from an EMBL/GenBank/DDBJ whole genome shotgun (WGS) entry which is preliminary data.</text>
</comment>
<evidence type="ECO:0000313" key="2">
    <source>
        <dbReference type="Proteomes" id="UP000753908"/>
    </source>
</evidence>
<dbReference type="EMBL" id="JAHHIF010000029">
    <property type="protein sequence ID" value="MBW4546732.1"/>
    <property type="molecule type" value="Genomic_DNA"/>
</dbReference>
<organism evidence="1 2">
    <name type="scientific">Symplocastrum torsivum CPER-KK1</name>
    <dbReference type="NCBI Taxonomy" id="450513"/>
    <lineage>
        <taxon>Bacteria</taxon>
        <taxon>Bacillati</taxon>
        <taxon>Cyanobacteriota</taxon>
        <taxon>Cyanophyceae</taxon>
        <taxon>Oscillatoriophycideae</taxon>
        <taxon>Oscillatoriales</taxon>
        <taxon>Microcoleaceae</taxon>
        <taxon>Symplocastrum</taxon>
    </lineage>
</organism>
<reference evidence="1" key="2">
    <citation type="journal article" date="2022" name="Microbiol. Resour. Announc.">
        <title>Metagenome Sequencing to Explore Phylogenomics of Terrestrial Cyanobacteria.</title>
        <authorList>
            <person name="Ward R.D."/>
            <person name="Stajich J.E."/>
            <person name="Johansen J.R."/>
            <person name="Huntemann M."/>
            <person name="Clum A."/>
            <person name="Foster B."/>
            <person name="Foster B."/>
            <person name="Roux S."/>
            <person name="Palaniappan K."/>
            <person name="Varghese N."/>
            <person name="Mukherjee S."/>
            <person name="Reddy T.B.K."/>
            <person name="Daum C."/>
            <person name="Copeland A."/>
            <person name="Chen I.A."/>
            <person name="Ivanova N.N."/>
            <person name="Kyrpides N.C."/>
            <person name="Shapiro N."/>
            <person name="Eloe-Fadrosh E.A."/>
            <person name="Pietrasiak N."/>
        </authorList>
    </citation>
    <scope>NUCLEOTIDE SEQUENCE</scope>
    <source>
        <strain evidence="1">CPER-KK1</strain>
    </source>
</reference>
<dbReference type="AlphaFoldDB" id="A0A951UBA5"/>
<proteinExistence type="predicted"/>
<sequence>MTHSTYSLGNPGDMPYLIRLPVSSSTKLQQQIRYRHGIKNVILFT</sequence>
<accession>A0A951UBA5</accession>
<evidence type="ECO:0000313" key="1">
    <source>
        <dbReference type="EMBL" id="MBW4546732.1"/>
    </source>
</evidence>